<dbReference type="PIRSF" id="PIRSF016184">
    <property type="entry name" value="PhzC_PhzF"/>
    <property type="match status" value="1"/>
</dbReference>
<dbReference type="EMBL" id="DQZW01000254">
    <property type="protein sequence ID" value="HDL90323.1"/>
    <property type="molecule type" value="Genomic_DNA"/>
</dbReference>
<dbReference type="PANTHER" id="PTHR13774:SF17">
    <property type="entry name" value="PHENAZINE BIOSYNTHESIS-LIKE DOMAIN-CONTAINING PROTEIN"/>
    <property type="match status" value="1"/>
</dbReference>
<accession>A0A7C0WU65</accession>
<proteinExistence type="inferred from homology"/>
<protein>
    <submittedName>
        <fullName evidence="4">PhzF family phenazine biosynthesis protein</fullName>
    </submittedName>
</protein>
<evidence type="ECO:0000256" key="2">
    <source>
        <dbReference type="ARBA" id="ARBA00023235"/>
    </source>
</evidence>
<dbReference type="Proteomes" id="UP000886355">
    <property type="component" value="Unassembled WGS sequence"/>
</dbReference>
<dbReference type="Pfam" id="PF02567">
    <property type="entry name" value="PhzC-PhzF"/>
    <property type="match status" value="1"/>
</dbReference>
<keyword evidence="2" id="KW-0413">Isomerase</keyword>
<dbReference type="GO" id="GO:0005737">
    <property type="term" value="C:cytoplasm"/>
    <property type="evidence" value="ECO:0007669"/>
    <property type="project" value="TreeGrafter"/>
</dbReference>
<dbReference type="PANTHER" id="PTHR13774">
    <property type="entry name" value="PHENAZINE BIOSYNTHESIS PROTEIN"/>
    <property type="match status" value="1"/>
</dbReference>
<evidence type="ECO:0000256" key="3">
    <source>
        <dbReference type="PIRSR" id="PIRSR016184-1"/>
    </source>
</evidence>
<evidence type="ECO:0000256" key="1">
    <source>
        <dbReference type="ARBA" id="ARBA00008270"/>
    </source>
</evidence>
<evidence type="ECO:0000313" key="4">
    <source>
        <dbReference type="EMBL" id="HDL90323.1"/>
    </source>
</evidence>
<organism evidence="4">
    <name type="scientific">Thermodesulforhabdus norvegica</name>
    <dbReference type="NCBI Taxonomy" id="39841"/>
    <lineage>
        <taxon>Bacteria</taxon>
        <taxon>Pseudomonadati</taxon>
        <taxon>Thermodesulfobacteriota</taxon>
        <taxon>Syntrophobacteria</taxon>
        <taxon>Syntrophobacterales</taxon>
        <taxon>Thermodesulforhabdaceae</taxon>
        <taxon>Thermodesulforhabdus</taxon>
    </lineage>
</organism>
<name>A0A7C0WU65_9BACT</name>
<gene>
    <name evidence="4" type="ORF">ENG14_05410</name>
</gene>
<reference evidence="4" key="1">
    <citation type="journal article" date="2020" name="mSystems">
        <title>Genome- and Community-Level Interaction Insights into Carbon Utilization and Element Cycling Functions of Hydrothermarchaeota in Hydrothermal Sediment.</title>
        <authorList>
            <person name="Zhou Z."/>
            <person name="Liu Y."/>
            <person name="Xu W."/>
            <person name="Pan J."/>
            <person name="Luo Z.H."/>
            <person name="Li M."/>
        </authorList>
    </citation>
    <scope>NUCLEOTIDE SEQUENCE [LARGE SCALE GENOMIC DNA]</scope>
    <source>
        <strain evidence="4">HyVt-19</strain>
    </source>
</reference>
<comment type="caution">
    <text evidence="4">The sequence shown here is derived from an EMBL/GenBank/DDBJ whole genome shotgun (WGS) entry which is preliminary data.</text>
</comment>
<dbReference type="SUPFAM" id="SSF54506">
    <property type="entry name" value="Diaminopimelate epimerase-like"/>
    <property type="match status" value="1"/>
</dbReference>
<sequence>MKVPLFQVDAFTDRAFRGNPAAVCLLDGWIPDHVMQSIAAENNLSETAFLVKKGYGIYELRWFTPATEVDLCGHATLASAYVLFDVVKEVSEEVIFITRSGELRVHVDNGVFYMDFPARPPEPLLKPPGLITSLKIEPTEVLKARDLLVVYDVQDVVKTIEPDFSALTALSRDLNVLGIIVTAPGNGKIDFVSRFFAPIVGVPEDPVTGSAHCTLVPYWARRLGKSELVAYQASKRGGELFCRYCGDRVVIGGKAVLFARGEILLEGGAESDEGRVDL</sequence>
<dbReference type="NCBIfam" id="TIGR00654">
    <property type="entry name" value="PhzF_family"/>
    <property type="match status" value="1"/>
</dbReference>
<dbReference type="AlphaFoldDB" id="A0A7C0WU65"/>
<dbReference type="Gene3D" id="3.10.310.10">
    <property type="entry name" value="Diaminopimelate Epimerase, Chain A, domain 1"/>
    <property type="match status" value="2"/>
</dbReference>
<feature type="active site" evidence="3">
    <location>
        <position position="46"/>
    </location>
</feature>
<comment type="similarity">
    <text evidence="1">Belongs to the PhzF family.</text>
</comment>
<dbReference type="InterPro" id="IPR003719">
    <property type="entry name" value="Phenazine_PhzF-like"/>
</dbReference>
<dbReference type="GO" id="GO:0016853">
    <property type="term" value="F:isomerase activity"/>
    <property type="evidence" value="ECO:0007669"/>
    <property type="project" value="UniProtKB-KW"/>
</dbReference>